<proteinExistence type="predicted"/>
<reference evidence="1" key="1">
    <citation type="submission" date="2022-09" db="EMBL/GenBank/DDBJ databases">
        <title>genome sequence of Deinococcus rubellus.</title>
        <authorList>
            <person name="Srinivasan S."/>
        </authorList>
    </citation>
    <scope>NUCLEOTIDE SEQUENCE</scope>
    <source>
        <strain evidence="1">Ant6</strain>
    </source>
</reference>
<name>A0ABY5YE33_9DEIO</name>
<accession>A0ABY5YE33</accession>
<evidence type="ECO:0008006" key="3">
    <source>
        <dbReference type="Google" id="ProtNLM"/>
    </source>
</evidence>
<evidence type="ECO:0000313" key="1">
    <source>
        <dbReference type="EMBL" id="UWX63100.1"/>
    </source>
</evidence>
<gene>
    <name evidence="1" type="ORF">N0D28_10045</name>
</gene>
<sequence>MWRAALKTAQAEVEARPDAFGSLNLGAAKLHLGDARGAARAFDAAQQLRPDASLDPTRPASAVGGWPWRTLWYRFEPLDAYLRVGRKAEVQRLTAATLHNTPRHKELLAWQRRSQ</sequence>
<dbReference type="EMBL" id="CP104213">
    <property type="protein sequence ID" value="UWX63100.1"/>
    <property type="molecule type" value="Genomic_DNA"/>
</dbReference>
<organism evidence="1 2">
    <name type="scientific">Deinococcus rubellus</name>
    <dbReference type="NCBI Taxonomy" id="1889240"/>
    <lineage>
        <taxon>Bacteria</taxon>
        <taxon>Thermotogati</taxon>
        <taxon>Deinococcota</taxon>
        <taxon>Deinococci</taxon>
        <taxon>Deinococcales</taxon>
        <taxon>Deinococcaceae</taxon>
        <taxon>Deinococcus</taxon>
    </lineage>
</organism>
<keyword evidence="2" id="KW-1185">Reference proteome</keyword>
<dbReference type="RefSeq" id="WP_260559393.1">
    <property type="nucleotide sequence ID" value="NZ_BAABEC010000179.1"/>
</dbReference>
<dbReference type="Proteomes" id="UP001060261">
    <property type="component" value="Chromosome"/>
</dbReference>
<evidence type="ECO:0000313" key="2">
    <source>
        <dbReference type="Proteomes" id="UP001060261"/>
    </source>
</evidence>
<protein>
    <recommendedName>
        <fullName evidence="3">Tetratricopeptide repeat protein</fullName>
    </recommendedName>
</protein>